<feature type="domain" description="LEM" evidence="3">
    <location>
        <begin position="32"/>
        <end position="76"/>
    </location>
</feature>
<protein>
    <recommendedName>
        <fullName evidence="3">LEM domain-containing protein</fullName>
    </recommendedName>
</protein>
<evidence type="ECO:0000256" key="2">
    <source>
        <dbReference type="SAM" id="MobiDB-lite"/>
    </source>
</evidence>
<sequence length="389" mass="42897">MSHKTIELFLTGTQGSLNRSKMTEAAFTETVSDLMKIHDDAQLKGLLVKHGLDKMPLTAQTKGVLIKKLARQMTGYDGTSSSSSESSEKATASNSTLPSGSTSIGKISDSLAGQKTFKEGLKMPSSEADHCLLSSSSDARITYYAVCIPGPSSTISVHDSFQDVMKTMKEYKGRNPRMLSFNSREKAEDFANSHTASEVCEGATIKSVYPQEKAEVESGEVKLFPSLSPPQINQFRIQLERGNLAFAKECIMTNPKFLIGTGDMPTILKEGPRYNAMHACVMVGRLESCRLVMETVSNVDYLCRMYTTRKRAEESSFRLIDLYLNTPDKTANKTPLHLASEKGMVDIVAFLVSFKACIRQFARQVPVGRDTDLKNLKQPLTLFHTKSAK</sequence>
<organism evidence="4 5">
    <name type="scientific">Elysia chlorotica</name>
    <name type="common">Eastern emerald elysia</name>
    <name type="synonym">Sea slug</name>
    <dbReference type="NCBI Taxonomy" id="188477"/>
    <lineage>
        <taxon>Eukaryota</taxon>
        <taxon>Metazoa</taxon>
        <taxon>Spiralia</taxon>
        <taxon>Lophotrochozoa</taxon>
        <taxon>Mollusca</taxon>
        <taxon>Gastropoda</taxon>
        <taxon>Heterobranchia</taxon>
        <taxon>Euthyneura</taxon>
        <taxon>Panpulmonata</taxon>
        <taxon>Sacoglossa</taxon>
        <taxon>Placobranchoidea</taxon>
        <taxon>Plakobranchidae</taxon>
        <taxon>Elysia</taxon>
    </lineage>
</organism>
<dbReference type="AlphaFoldDB" id="A0A433TBX8"/>
<dbReference type="InterPro" id="IPR036770">
    <property type="entry name" value="Ankyrin_rpt-contain_sf"/>
</dbReference>
<dbReference type="InterPro" id="IPR011015">
    <property type="entry name" value="LEM/LEM-like_dom_sf"/>
</dbReference>
<reference evidence="4 5" key="1">
    <citation type="submission" date="2019-01" db="EMBL/GenBank/DDBJ databases">
        <title>A draft genome assembly of the solar-powered sea slug Elysia chlorotica.</title>
        <authorList>
            <person name="Cai H."/>
            <person name="Li Q."/>
            <person name="Fang X."/>
            <person name="Li J."/>
            <person name="Curtis N.E."/>
            <person name="Altenburger A."/>
            <person name="Shibata T."/>
            <person name="Feng M."/>
            <person name="Maeda T."/>
            <person name="Schwartz J.A."/>
            <person name="Shigenobu S."/>
            <person name="Lundholm N."/>
            <person name="Nishiyama T."/>
            <person name="Yang H."/>
            <person name="Hasebe M."/>
            <person name="Li S."/>
            <person name="Pierce S.K."/>
            <person name="Wang J."/>
        </authorList>
    </citation>
    <scope>NUCLEOTIDE SEQUENCE [LARGE SCALE GENOMIC DNA]</scope>
    <source>
        <strain evidence="4">EC2010</strain>
        <tissue evidence="4">Whole organism of an adult</tissue>
    </source>
</reference>
<dbReference type="Pfam" id="PF03020">
    <property type="entry name" value="LEM"/>
    <property type="match status" value="1"/>
</dbReference>
<dbReference type="InterPro" id="IPR003887">
    <property type="entry name" value="LEM_dom"/>
</dbReference>
<accession>A0A433TBX8</accession>
<proteinExistence type="predicted"/>
<keyword evidence="5" id="KW-1185">Reference proteome</keyword>
<evidence type="ECO:0000256" key="1">
    <source>
        <dbReference type="PROSITE-ProRule" id="PRU00023"/>
    </source>
</evidence>
<dbReference type="PANTHER" id="PTHR12349">
    <property type="entry name" value="ANKYRIN REPEAT AND LEM DOMAIN-CONTAINING PROTEIN 2"/>
    <property type="match status" value="1"/>
</dbReference>
<dbReference type="PROSITE" id="PS50954">
    <property type="entry name" value="LEM"/>
    <property type="match status" value="1"/>
</dbReference>
<keyword evidence="1" id="KW-0040">ANK repeat</keyword>
<evidence type="ECO:0000313" key="4">
    <source>
        <dbReference type="EMBL" id="RUS79113.1"/>
    </source>
</evidence>
<dbReference type="PROSITE" id="PS50088">
    <property type="entry name" value="ANK_REPEAT"/>
    <property type="match status" value="1"/>
</dbReference>
<dbReference type="SUPFAM" id="SSF48403">
    <property type="entry name" value="Ankyrin repeat"/>
    <property type="match status" value="1"/>
</dbReference>
<feature type="compositionally biased region" description="Low complexity" evidence="2">
    <location>
        <begin position="79"/>
        <end position="96"/>
    </location>
</feature>
<dbReference type="Gene3D" id="1.25.40.20">
    <property type="entry name" value="Ankyrin repeat-containing domain"/>
    <property type="match status" value="1"/>
</dbReference>
<dbReference type="SUPFAM" id="SSF63451">
    <property type="entry name" value="LEM domain"/>
    <property type="match status" value="1"/>
</dbReference>
<dbReference type="SMART" id="SM00248">
    <property type="entry name" value="ANK"/>
    <property type="match status" value="2"/>
</dbReference>
<evidence type="ECO:0000259" key="3">
    <source>
        <dbReference type="PROSITE" id="PS50954"/>
    </source>
</evidence>
<comment type="caution">
    <text evidence="4">The sequence shown here is derived from an EMBL/GenBank/DDBJ whole genome shotgun (WGS) entry which is preliminary data.</text>
</comment>
<gene>
    <name evidence="4" type="ORF">EGW08_013123</name>
</gene>
<dbReference type="Proteomes" id="UP000271974">
    <property type="component" value="Unassembled WGS sequence"/>
</dbReference>
<dbReference type="PANTHER" id="PTHR12349:SF4">
    <property type="entry name" value="ANKYRIN REPEAT AND LEM DOMAIN-CONTAINING PROTEIN 2"/>
    <property type="match status" value="1"/>
</dbReference>
<dbReference type="EMBL" id="RQTK01000470">
    <property type="protein sequence ID" value="RUS79113.1"/>
    <property type="molecule type" value="Genomic_DNA"/>
</dbReference>
<dbReference type="OrthoDB" id="7446186at2759"/>
<dbReference type="InterPro" id="IPR002110">
    <property type="entry name" value="Ankyrin_rpt"/>
</dbReference>
<evidence type="ECO:0000313" key="5">
    <source>
        <dbReference type="Proteomes" id="UP000271974"/>
    </source>
</evidence>
<dbReference type="Pfam" id="PF00023">
    <property type="entry name" value="Ank"/>
    <property type="match status" value="1"/>
</dbReference>
<dbReference type="PROSITE" id="PS50297">
    <property type="entry name" value="ANK_REP_REGION"/>
    <property type="match status" value="1"/>
</dbReference>
<feature type="repeat" description="ANK" evidence="1">
    <location>
        <begin position="331"/>
        <end position="363"/>
    </location>
</feature>
<dbReference type="STRING" id="188477.A0A433TBX8"/>
<feature type="region of interest" description="Disordered" evidence="2">
    <location>
        <begin position="76"/>
        <end position="107"/>
    </location>
</feature>
<name>A0A433TBX8_ELYCH</name>